<sequence length="209" mass="22117">MTTTRDQATHQRMTTQCGREIVIGRLPFTGDGHPPGRVTLDVGLRSYDRDEAWLSLTPAESRRLAAALLAQAAAVDGGAPAGIEVTHAGGEAYAVAVRRHVLLCDQPASAGGQDSAPTPTELFAASLAACVAFYAGRHLTRHGLSRQGLRVSAEFAMATDRPARVQKIRLLVSAPGVPEQRRPALLAVASHCTVHHSLQQPPEVGIELA</sequence>
<accession>A0ABW1CAF0</accession>
<evidence type="ECO:0000313" key="1">
    <source>
        <dbReference type="EMBL" id="MFC5821736.1"/>
    </source>
</evidence>
<keyword evidence="2" id="KW-1185">Reference proteome</keyword>
<dbReference type="RefSeq" id="WP_378525005.1">
    <property type="nucleotide sequence ID" value="NZ_JBHSNW010000038.1"/>
</dbReference>
<name>A0ABW1CAF0_9ACTN</name>
<dbReference type="InterPro" id="IPR015946">
    <property type="entry name" value="KH_dom-like_a/b"/>
</dbReference>
<dbReference type="Gene3D" id="3.30.300.20">
    <property type="match status" value="1"/>
</dbReference>
<comment type="caution">
    <text evidence="1">The sequence shown here is derived from an EMBL/GenBank/DDBJ whole genome shotgun (WGS) entry which is preliminary data.</text>
</comment>
<dbReference type="InterPro" id="IPR003718">
    <property type="entry name" value="OsmC/Ohr_fam"/>
</dbReference>
<gene>
    <name evidence="1" type="ORF">ACFPUY_42190</name>
</gene>
<keyword evidence="1" id="KW-0560">Oxidoreductase</keyword>
<dbReference type="SUPFAM" id="SSF82784">
    <property type="entry name" value="OsmC-like"/>
    <property type="match status" value="1"/>
</dbReference>
<dbReference type="EC" id="1.11.1.-" evidence="1"/>
<organism evidence="1 2">
    <name type="scientific">Nonomuraea harbinensis</name>
    <dbReference type="NCBI Taxonomy" id="1286938"/>
    <lineage>
        <taxon>Bacteria</taxon>
        <taxon>Bacillati</taxon>
        <taxon>Actinomycetota</taxon>
        <taxon>Actinomycetes</taxon>
        <taxon>Streptosporangiales</taxon>
        <taxon>Streptosporangiaceae</taxon>
        <taxon>Nonomuraea</taxon>
    </lineage>
</organism>
<protein>
    <submittedName>
        <fullName evidence="1">OsmC family protein</fullName>
        <ecNumber evidence="1">1.11.1.-</ecNumber>
    </submittedName>
</protein>
<keyword evidence="1" id="KW-0575">Peroxidase</keyword>
<dbReference type="GO" id="GO:0004601">
    <property type="term" value="F:peroxidase activity"/>
    <property type="evidence" value="ECO:0007669"/>
    <property type="project" value="UniProtKB-KW"/>
</dbReference>
<dbReference type="Pfam" id="PF02566">
    <property type="entry name" value="OsmC"/>
    <property type="match status" value="1"/>
</dbReference>
<proteinExistence type="predicted"/>
<dbReference type="EMBL" id="JBHSNW010000038">
    <property type="protein sequence ID" value="MFC5821736.1"/>
    <property type="molecule type" value="Genomic_DNA"/>
</dbReference>
<dbReference type="InterPro" id="IPR036102">
    <property type="entry name" value="OsmC/Ohrsf"/>
</dbReference>
<dbReference type="PANTHER" id="PTHR39624:SF2">
    <property type="entry name" value="OSMC-LIKE PROTEIN"/>
    <property type="match status" value="1"/>
</dbReference>
<dbReference type="Proteomes" id="UP001596096">
    <property type="component" value="Unassembled WGS sequence"/>
</dbReference>
<dbReference type="PANTHER" id="PTHR39624">
    <property type="entry name" value="PROTEIN INVOLVED IN RIMO-MEDIATED BETA-METHYLTHIOLATION OF RIBOSOMAL PROTEIN S12 YCAO"/>
    <property type="match status" value="1"/>
</dbReference>
<reference evidence="2" key="1">
    <citation type="journal article" date="2019" name="Int. J. Syst. Evol. Microbiol.">
        <title>The Global Catalogue of Microorganisms (GCM) 10K type strain sequencing project: providing services to taxonomists for standard genome sequencing and annotation.</title>
        <authorList>
            <consortium name="The Broad Institute Genomics Platform"/>
            <consortium name="The Broad Institute Genome Sequencing Center for Infectious Disease"/>
            <person name="Wu L."/>
            <person name="Ma J."/>
        </authorList>
    </citation>
    <scope>NUCLEOTIDE SEQUENCE [LARGE SCALE GENOMIC DNA]</scope>
    <source>
        <strain evidence="2">CGMCC 4.7106</strain>
    </source>
</reference>
<evidence type="ECO:0000313" key="2">
    <source>
        <dbReference type="Proteomes" id="UP001596096"/>
    </source>
</evidence>